<accession>A0ABW7QYW2</accession>
<evidence type="ECO:0000313" key="3">
    <source>
        <dbReference type="Proteomes" id="UP001610818"/>
    </source>
</evidence>
<proteinExistence type="predicted"/>
<evidence type="ECO:0000313" key="2">
    <source>
        <dbReference type="EMBL" id="MFH8549888.1"/>
    </source>
</evidence>
<evidence type="ECO:0000259" key="1">
    <source>
        <dbReference type="Pfam" id="PF04149"/>
    </source>
</evidence>
<reference evidence="2 3" key="1">
    <citation type="submission" date="2024-10" db="EMBL/GenBank/DDBJ databases">
        <title>The Natural Products Discovery Center: Release of the First 8490 Sequenced Strains for Exploring Actinobacteria Biosynthetic Diversity.</title>
        <authorList>
            <person name="Kalkreuter E."/>
            <person name="Kautsar S.A."/>
            <person name="Yang D."/>
            <person name="Bader C.D."/>
            <person name="Teijaro C.N."/>
            <person name="Fluegel L."/>
            <person name="Davis C.M."/>
            <person name="Simpson J.R."/>
            <person name="Lauterbach L."/>
            <person name="Steele A.D."/>
            <person name="Gui C."/>
            <person name="Meng S."/>
            <person name="Li G."/>
            <person name="Viehrig K."/>
            <person name="Ye F."/>
            <person name="Su P."/>
            <person name="Kiefer A.F."/>
            <person name="Nichols A."/>
            <person name="Cepeda A.J."/>
            <person name="Yan W."/>
            <person name="Fan B."/>
            <person name="Jiang Y."/>
            <person name="Adhikari A."/>
            <person name="Zheng C.-J."/>
            <person name="Schuster L."/>
            <person name="Cowan T.M."/>
            <person name="Smanski M.J."/>
            <person name="Chevrette M.G."/>
            <person name="De Carvalho L.P.S."/>
            <person name="Shen B."/>
        </authorList>
    </citation>
    <scope>NUCLEOTIDE SEQUENCE [LARGE SCALE GENOMIC DNA]</scope>
    <source>
        <strain evidence="2 3">NPDC017990</strain>
    </source>
</reference>
<comment type="caution">
    <text evidence="2">The sequence shown here is derived from an EMBL/GenBank/DDBJ whole genome shotgun (WGS) entry which is preliminary data.</text>
</comment>
<dbReference type="InterPro" id="IPR007278">
    <property type="entry name" value="DUF397"/>
</dbReference>
<dbReference type="Pfam" id="PF04149">
    <property type="entry name" value="DUF397"/>
    <property type="match status" value="1"/>
</dbReference>
<sequence>MPGGTPAPCSSTCFTRTRGTAMPNLDWQKSTFSEAGGDNCLYVSATCDGAVHIRESDAPCTVLTTDSAALAALIQRAKESV</sequence>
<organism evidence="2 3">
    <name type="scientific">Streptomyces longisporoflavus</name>
    <dbReference type="NCBI Taxonomy" id="28044"/>
    <lineage>
        <taxon>Bacteria</taxon>
        <taxon>Bacillati</taxon>
        <taxon>Actinomycetota</taxon>
        <taxon>Actinomycetes</taxon>
        <taxon>Kitasatosporales</taxon>
        <taxon>Streptomycetaceae</taxon>
        <taxon>Streptomyces</taxon>
    </lineage>
</organism>
<dbReference type="Proteomes" id="UP001610818">
    <property type="component" value="Unassembled WGS sequence"/>
</dbReference>
<protein>
    <submittedName>
        <fullName evidence="2">DUF397 domain-containing protein</fullName>
    </submittedName>
</protein>
<feature type="domain" description="DUF397" evidence="1">
    <location>
        <begin position="26"/>
        <end position="78"/>
    </location>
</feature>
<gene>
    <name evidence="2" type="ORF">ACH4F9_33275</name>
</gene>
<keyword evidence="3" id="KW-1185">Reference proteome</keyword>
<dbReference type="EMBL" id="JBIRGQ010000006">
    <property type="protein sequence ID" value="MFH8549888.1"/>
    <property type="molecule type" value="Genomic_DNA"/>
</dbReference>
<dbReference type="RefSeq" id="WP_397716234.1">
    <property type="nucleotide sequence ID" value="NZ_JBIRGN010000006.1"/>
</dbReference>
<name>A0ABW7QYW2_9ACTN</name>